<protein>
    <recommendedName>
        <fullName evidence="4">Lsr2 protein</fullName>
    </recommendedName>
</protein>
<evidence type="ECO:0000313" key="3">
    <source>
        <dbReference type="Proteomes" id="UP001500665"/>
    </source>
</evidence>
<proteinExistence type="predicted"/>
<dbReference type="RefSeq" id="WP_344246557.1">
    <property type="nucleotide sequence ID" value="NZ_BAAAHH010000049.1"/>
</dbReference>
<evidence type="ECO:0008006" key="4">
    <source>
        <dbReference type="Google" id="ProtNLM"/>
    </source>
</evidence>
<keyword evidence="3" id="KW-1185">Reference proteome</keyword>
<name>A0ABP4CHU9_9ACTN</name>
<reference evidence="3" key="1">
    <citation type="journal article" date="2019" name="Int. J. Syst. Evol. Microbiol.">
        <title>The Global Catalogue of Microorganisms (GCM) 10K type strain sequencing project: providing services to taxonomists for standard genome sequencing and annotation.</title>
        <authorList>
            <consortium name="The Broad Institute Genomics Platform"/>
            <consortium name="The Broad Institute Genome Sequencing Center for Infectious Disease"/>
            <person name="Wu L."/>
            <person name="Ma J."/>
        </authorList>
    </citation>
    <scope>NUCLEOTIDE SEQUENCE [LARGE SCALE GENOMIC DNA]</scope>
    <source>
        <strain evidence="3">JCM 10696</strain>
    </source>
</reference>
<accession>A0ABP4CHU9</accession>
<organism evidence="2 3">
    <name type="scientific">Actinocorallia libanotica</name>
    <dbReference type="NCBI Taxonomy" id="46162"/>
    <lineage>
        <taxon>Bacteria</taxon>
        <taxon>Bacillati</taxon>
        <taxon>Actinomycetota</taxon>
        <taxon>Actinomycetes</taxon>
        <taxon>Streptosporangiales</taxon>
        <taxon>Thermomonosporaceae</taxon>
        <taxon>Actinocorallia</taxon>
    </lineage>
</organism>
<sequence length="166" mass="18032">MSENRRSVSVTIKYGKEEDEPCAVFEGTPQQIREDIIEYFGMPRESVEGLPLNEVVVNATRTAQALDLIRSQLGGVIIPQPEAKPASGPEPADPWAAASGTAKSDPPWDPDPAPNAEPPNPNAWILGEIEKQTTVEGLKKLWAENQAMFADSSVLAAWKARGKSLR</sequence>
<feature type="compositionally biased region" description="Pro residues" evidence="1">
    <location>
        <begin position="107"/>
        <end position="121"/>
    </location>
</feature>
<dbReference type="Proteomes" id="UP001500665">
    <property type="component" value="Unassembled WGS sequence"/>
</dbReference>
<dbReference type="EMBL" id="BAAAHH010000049">
    <property type="protein sequence ID" value="GAA0967350.1"/>
    <property type="molecule type" value="Genomic_DNA"/>
</dbReference>
<gene>
    <name evidence="2" type="ORF">GCM10009550_71100</name>
</gene>
<feature type="region of interest" description="Disordered" evidence="1">
    <location>
        <begin position="79"/>
        <end position="125"/>
    </location>
</feature>
<evidence type="ECO:0000313" key="2">
    <source>
        <dbReference type="EMBL" id="GAA0967350.1"/>
    </source>
</evidence>
<comment type="caution">
    <text evidence="2">The sequence shown here is derived from an EMBL/GenBank/DDBJ whole genome shotgun (WGS) entry which is preliminary data.</text>
</comment>
<evidence type="ECO:0000256" key="1">
    <source>
        <dbReference type="SAM" id="MobiDB-lite"/>
    </source>
</evidence>